<evidence type="ECO:0000313" key="1">
    <source>
        <dbReference type="EMBL" id="GIY03326.1"/>
    </source>
</evidence>
<accession>A0AAV4Q5D9</accession>
<dbReference type="AlphaFoldDB" id="A0AAV4Q5D9"/>
<proteinExistence type="predicted"/>
<gene>
    <name evidence="1" type="ORF">CEXT_353021</name>
</gene>
<comment type="caution">
    <text evidence="1">The sequence shown here is derived from an EMBL/GenBank/DDBJ whole genome shotgun (WGS) entry which is preliminary data.</text>
</comment>
<sequence length="77" mass="8867">MPESDFYPPFLSELGSPIDTQLKCNSGRILVSNWMGIGREIGTERKLDEGCQKDNAGLIPKSDNLFKLPCWFQNWFW</sequence>
<name>A0AAV4Q5D9_CAEEX</name>
<organism evidence="1 2">
    <name type="scientific">Caerostris extrusa</name>
    <name type="common">Bark spider</name>
    <name type="synonym">Caerostris bankana</name>
    <dbReference type="NCBI Taxonomy" id="172846"/>
    <lineage>
        <taxon>Eukaryota</taxon>
        <taxon>Metazoa</taxon>
        <taxon>Ecdysozoa</taxon>
        <taxon>Arthropoda</taxon>
        <taxon>Chelicerata</taxon>
        <taxon>Arachnida</taxon>
        <taxon>Araneae</taxon>
        <taxon>Araneomorphae</taxon>
        <taxon>Entelegynae</taxon>
        <taxon>Araneoidea</taxon>
        <taxon>Araneidae</taxon>
        <taxon>Caerostris</taxon>
    </lineage>
</organism>
<evidence type="ECO:0000313" key="2">
    <source>
        <dbReference type="Proteomes" id="UP001054945"/>
    </source>
</evidence>
<dbReference type="EMBL" id="BPLR01005566">
    <property type="protein sequence ID" value="GIY03326.1"/>
    <property type="molecule type" value="Genomic_DNA"/>
</dbReference>
<dbReference type="Proteomes" id="UP001054945">
    <property type="component" value="Unassembled WGS sequence"/>
</dbReference>
<reference evidence="1 2" key="1">
    <citation type="submission" date="2021-06" db="EMBL/GenBank/DDBJ databases">
        <title>Caerostris extrusa draft genome.</title>
        <authorList>
            <person name="Kono N."/>
            <person name="Arakawa K."/>
        </authorList>
    </citation>
    <scope>NUCLEOTIDE SEQUENCE [LARGE SCALE GENOMIC DNA]</scope>
</reference>
<keyword evidence="2" id="KW-1185">Reference proteome</keyword>
<protein>
    <submittedName>
        <fullName evidence="1">Uncharacterized protein</fullName>
    </submittedName>
</protein>